<sequence>MNGKSQLGEFLRTRRSQLRPEDAEVPTYNERRRVSGLRREELALLAGVSASYYTRLEQGQSQSASPEVLDAIAGALRLDDSERRHLHDLARADRHRPRVRRPAPERVSEAERQLLDVLSDVPAVVLGLRSDVLAWNRLGHALFAGHLEFGAPEVAGQRPNMARLVFLDGHTRELYADWPSKARAVVGNLRLVAGRHPQDAALHALVGELSSTSTEFATMWADHRVRACTVAAYSMRHPLVGAVNVIQQTLSHGAGPSVVVATTEAGSPSRAALALLGQATAQAGPGQETAAAARTAPLASVPPNPAGPARPGPRTAAG</sequence>
<reference evidence="3" key="1">
    <citation type="submission" date="2022-12" db="EMBL/GenBank/DDBJ databases">
        <authorList>
            <person name="Ruckert C."/>
            <person name="Busche T."/>
            <person name="Kalinowski J."/>
            <person name="Wittmann C."/>
        </authorList>
    </citation>
    <scope>NUCLEOTIDE SEQUENCE</scope>
    <source>
        <strain evidence="3">DSM 40467</strain>
    </source>
</reference>
<dbReference type="PANTHER" id="PTHR35010">
    <property type="entry name" value="BLL4672 PROTEIN-RELATED"/>
    <property type="match status" value="1"/>
</dbReference>
<dbReference type="RefSeq" id="WP_269664424.1">
    <property type="nucleotide sequence ID" value="NZ_CP114413.1"/>
</dbReference>
<dbReference type="PROSITE" id="PS50943">
    <property type="entry name" value="HTH_CROC1"/>
    <property type="match status" value="1"/>
</dbReference>
<feature type="domain" description="HTH cro/C1-type" evidence="2">
    <location>
        <begin position="36"/>
        <end position="83"/>
    </location>
</feature>
<dbReference type="PANTHER" id="PTHR35010:SF2">
    <property type="entry name" value="BLL4672 PROTEIN"/>
    <property type="match status" value="1"/>
</dbReference>
<dbReference type="Pfam" id="PF13560">
    <property type="entry name" value="HTH_31"/>
    <property type="match status" value="1"/>
</dbReference>
<dbReference type="SUPFAM" id="SSF47413">
    <property type="entry name" value="lambda repressor-like DNA-binding domains"/>
    <property type="match status" value="1"/>
</dbReference>
<protein>
    <submittedName>
        <fullName evidence="3">Helix-turn-helix transcriptional regulator</fullName>
    </submittedName>
</protein>
<feature type="compositionally biased region" description="Pro residues" evidence="1">
    <location>
        <begin position="300"/>
        <end position="311"/>
    </location>
</feature>
<name>A0ABY7KU46_9ACTN</name>
<organism evidence="3 4">
    <name type="scientific">Streptomyces cinnabarinus</name>
    <dbReference type="NCBI Taxonomy" id="67287"/>
    <lineage>
        <taxon>Bacteria</taxon>
        <taxon>Bacillati</taxon>
        <taxon>Actinomycetota</taxon>
        <taxon>Actinomycetes</taxon>
        <taxon>Kitasatosporales</taxon>
        <taxon>Streptomycetaceae</taxon>
        <taxon>Streptomyces</taxon>
    </lineage>
</organism>
<dbReference type="InterPro" id="IPR001387">
    <property type="entry name" value="Cro/C1-type_HTH"/>
</dbReference>
<accession>A0ABY7KU46</accession>
<dbReference type="InterPro" id="IPR041413">
    <property type="entry name" value="MLTR_LBD"/>
</dbReference>
<dbReference type="Gene3D" id="1.10.260.40">
    <property type="entry name" value="lambda repressor-like DNA-binding domains"/>
    <property type="match status" value="1"/>
</dbReference>
<feature type="region of interest" description="Disordered" evidence="1">
    <location>
        <begin position="1"/>
        <end position="24"/>
    </location>
</feature>
<dbReference type="SMART" id="SM00530">
    <property type="entry name" value="HTH_XRE"/>
    <property type="match status" value="1"/>
</dbReference>
<evidence type="ECO:0000259" key="2">
    <source>
        <dbReference type="PROSITE" id="PS50943"/>
    </source>
</evidence>
<evidence type="ECO:0000256" key="1">
    <source>
        <dbReference type="SAM" id="MobiDB-lite"/>
    </source>
</evidence>
<feature type="region of interest" description="Disordered" evidence="1">
    <location>
        <begin position="281"/>
        <end position="318"/>
    </location>
</feature>
<dbReference type="Pfam" id="PF17765">
    <property type="entry name" value="MLTR_LBD"/>
    <property type="match status" value="1"/>
</dbReference>
<keyword evidence="4" id="KW-1185">Reference proteome</keyword>
<feature type="compositionally biased region" description="Low complexity" evidence="1">
    <location>
        <begin position="281"/>
        <end position="299"/>
    </location>
</feature>
<dbReference type="EMBL" id="CP114413">
    <property type="protein sequence ID" value="WAZ26937.1"/>
    <property type="molecule type" value="Genomic_DNA"/>
</dbReference>
<gene>
    <name evidence="3" type="ORF">STRCI_008623</name>
</gene>
<evidence type="ECO:0000313" key="4">
    <source>
        <dbReference type="Proteomes" id="UP001164439"/>
    </source>
</evidence>
<dbReference type="InterPro" id="IPR010982">
    <property type="entry name" value="Lambda_DNA-bd_dom_sf"/>
</dbReference>
<evidence type="ECO:0000313" key="3">
    <source>
        <dbReference type="EMBL" id="WAZ26937.1"/>
    </source>
</evidence>
<dbReference type="Proteomes" id="UP001164439">
    <property type="component" value="Chromosome"/>
</dbReference>
<dbReference type="Gene3D" id="3.30.450.180">
    <property type="match status" value="1"/>
</dbReference>
<dbReference type="CDD" id="cd00093">
    <property type="entry name" value="HTH_XRE"/>
    <property type="match status" value="1"/>
</dbReference>
<proteinExistence type="predicted"/>